<evidence type="ECO:0000313" key="3">
    <source>
        <dbReference type="Proteomes" id="UP000019763"/>
    </source>
</evidence>
<dbReference type="AlphaFoldDB" id="A0A023BAY7"/>
<gene>
    <name evidence="2" type="ORF">GNI_031630</name>
</gene>
<proteinExistence type="predicted"/>
<dbReference type="GeneID" id="22911299"/>
<dbReference type="Proteomes" id="UP000019763">
    <property type="component" value="Unassembled WGS sequence"/>
</dbReference>
<dbReference type="PROSITE" id="PS51363">
    <property type="entry name" value="W2"/>
    <property type="match status" value="1"/>
</dbReference>
<dbReference type="InterPro" id="IPR011004">
    <property type="entry name" value="Trimer_LpxA-like_sf"/>
</dbReference>
<dbReference type="GO" id="GO:0005851">
    <property type="term" value="C:eukaryotic translation initiation factor 2B complex"/>
    <property type="evidence" value="ECO:0007669"/>
    <property type="project" value="TreeGrafter"/>
</dbReference>
<evidence type="ECO:0000313" key="2">
    <source>
        <dbReference type="EMBL" id="EZG78871.1"/>
    </source>
</evidence>
<comment type="caution">
    <text evidence="2">The sequence shown here is derived from an EMBL/GenBank/DDBJ whole genome shotgun (WGS) entry which is preliminary data.</text>
</comment>
<organism evidence="2 3">
    <name type="scientific">Gregarina niphandrodes</name>
    <name type="common">Septate eugregarine</name>
    <dbReference type="NCBI Taxonomy" id="110365"/>
    <lineage>
        <taxon>Eukaryota</taxon>
        <taxon>Sar</taxon>
        <taxon>Alveolata</taxon>
        <taxon>Apicomplexa</taxon>
        <taxon>Conoidasida</taxon>
        <taxon>Gregarinasina</taxon>
        <taxon>Eugregarinorida</taxon>
        <taxon>Gregarinidae</taxon>
        <taxon>Gregarina</taxon>
    </lineage>
</organism>
<dbReference type="InterPro" id="IPR003307">
    <property type="entry name" value="W2_domain"/>
</dbReference>
<dbReference type="VEuPathDB" id="CryptoDB:GNI_031630"/>
<keyword evidence="3" id="KW-1185">Reference proteome</keyword>
<name>A0A023BAY7_GRENI</name>
<reference evidence="2" key="1">
    <citation type="submission" date="2013-12" db="EMBL/GenBank/DDBJ databases">
        <authorList>
            <person name="Omoto C.K."/>
            <person name="Sibley D."/>
            <person name="Venepally P."/>
            <person name="Hadjithomas M."/>
            <person name="Karamycheva S."/>
            <person name="Brunk B."/>
            <person name="Roos D."/>
            <person name="Caler E."/>
            <person name="Lorenzi H."/>
        </authorList>
    </citation>
    <scope>NUCLEOTIDE SEQUENCE</scope>
</reference>
<dbReference type="SUPFAM" id="SSF51161">
    <property type="entry name" value="Trimeric LpxA-like enzymes"/>
    <property type="match status" value="1"/>
</dbReference>
<dbReference type="Gene3D" id="2.160.10.10">
    <property type="entry name" value="Hexapeptide repeat proteins"/>
    <property type="match status" value="1"/>
</dbReference>
<dbReference type="PANTHER" id="PTHR45887">
    <property type="entry name" value="TRANSLATION INITIATION FACTOR EIF-2B SUBUNIT EPSILON"/>
    <property type="match status" value="1"/>
</dbReference>
<sequence>MEPSNAPPIVCDYSFQSCPVHCPGICFDQCTDLLDSTTGKTRHHLQLILEYALKQNFEDVLILFGDSQTETAVDKVLKRKKYDRTLRITKLEINKFTVTQADALKLLANKYAAMLTKGFIYINGHGLPFANLSTFWTNFKKTMRVDSSAAISIMACEEGKSADGWMMIYDTVTGEVSAMTPVDRYSAVEIDSKRVCMSNPRALSISQNATVTTRLVPSFNVLIANMKLIEELNSNGDFTDIAAFCVDALGKPVKLNGIYLECANNKQTVAGRNIRTLSQLRALLKNDASAASDAIETEGNRSYWQWKDSVSVVGSVVHESVVIPATAKLLNCVMMKNSSVGENVVLENCVVASGVRVEVDAKKCFIGTTLLHSVVNSELEGPAVVLSKDRADVFWTRSSGQPEFLDRTEQDGIVTIRCSERWYSENLSDSPTVASFEKDPGEDPDAFLDELFDIQEAAADQDSDESDDASEGDEKAFEKEVLEMVWSVIDNQEHVNNLGLELRALRLSENRQDAAIMRPLATCVCSVAAEVGPDQFTNEAVDNKLQSSGLEKLIDLFCSDDLCRVVFYDAVIEYLQNQTVFDRHGQTTQNAFLNDPRFFVVVCSVFNDVLANEKYLTEYQATHRVHNKLLQAEIVRQYVEWLNEDDDDDSDDEDD</sequence>
<protein>
    <recommendedName>
        <fullName evidence="1">W2 domain-containing protein</fullName>
    </recommendedName>
</protein>
<dbReference type="GO" id="GO:0005085">
    <property type="term" value="F:guanyl-nucleotide exchange factor activity"/>
    <property type="evidence" value="ECO:0007669"/>
    <property type="project" value="TreeGrafter"/>
</dbReference>
<dbReference type="Gene3D" id="1.25.40.180">
    <property type="match status" value="1"/>
</dbReference>
<dbReference type="RefSeq" id="XP_011129179.1">
    <property type="nucleotide sequence ID" value="XM_011130877.1"/>
</dbReference>
<dbReference type="EMBL" id="AFNH02000240">
    <property type="protein sequence ID" value="EZG78871.1"/>
    <property type="molecule type" value="Genomic_DNA"/>
</dbReference>
<dbReference type="InterPro" id="IPR051956">
    <property type="entry name" value="eIF2B_epsilon"/>
</dbReference>
<evidence type="ECO:0000259" key="1">
    <source>
        <dbReference type="PROSITE" id="PS51363"/>
    </source>
</evidence>
<dbReference type="PANTHER" id="PTHR45887:SF1">
    <property type="entry name" value="TRANSLATION INITIATION FACTOR EIF-2B SUBUNIT EPSILON"/>
    <property type="match status" value="1"/>
</dbReference>
<accession>A0A023BAY7</accession>
<dbReference type="GO" id="GO:0031369">
    <property type="term" value="F:translation initiation factor binding"/>
    <property type="evidence" value="ECO:0007669"/>
    <property type="project" value="TreeGrafter"/>
</dbReference>
<dbReference type="GO" id="GO:0003743">
    <property type="term" value="F:translation initiation factor activity"/>
    <property type="evidence" value="ECO:0007669"/>
    <property type="project" value="TreeGrafter"/>
</dbReference>
<feature type="domain" description="W2" evidence="1">
    <location>
        <begin position="471"/>
        <end position="652"/>
    </location>
</feature>